<name>A0ABV4ACR6_9GAMM</name>
<evidence type="ECO:0000313" key="2">
    <source>
        <dbReference type="EMBL" id="MEY1660639.1"/>
    </source>
</evidence>
<dbReference type="PANTHER" id="PTHR30399:SF1">
    <property type="entry name" value="UTP PYROPHOSPHATASE"/>
    <property type="match status" value="1"/>
</dbReference>
<accession>A0ABV4ACR6</accession>
<keyword evidence="3" id="KW-1185">Reference proteome</keyword>
<organism evidence="2 3">
    <name type="scientific">Isoalcanivorax beigongshangi</name>
    <dbReference type="NCBI Taxonomy" id="3238810"/>
    <lineage>
        <taxon>Bacteria</taxon>
        <taxon>Pseudomonadati</taxon>
        <taxon>Pseudomonadota</taxon>
        <taxon>Gammaproteobacteria</taxon>
        <taxon>Oceanospirillales</taxon>
        <taxon>Alcanivoracaceae</taxon>
        <taxon>Isoalcanivorax</taxon>
    </lineage>
</organism>
<evidence type="ECO:0000259" key="1">
    <source>
        <dbReference type="Pfam" id="PF01863"/>
    </source>
</evidence>
<gene>
    <name evidence="2" type="ORF">AB5I84_00585</name>
</gene>
<dbReference type="InterPro" id="IPR053136">
    <property type="entry name" value="UTP_pyrophosphatase-like"/>
</dbReference>
<dbReference type="Pfam" id="PF01863">
    <property type="entry name" value="YgjP-like"/>
    <property type="match status" value="1"/>
</dbReference>
<proteinExistence type="predicted"/>
<comment type="caution">
    <text evidence="2">The sequence shown here is derived from an EMBL/GenBank/DDBJ whole genome shotgun (WGS) entry which is preliminary data.</text>
</comment>
<dbReference type="RefSeq" id="WP_369453886.1">
    <property type="nucleotide sequence ID" value="NZ_JBGCUO010000001.1"/>
</dbReference>
<feature type="domain" description="YgjP-like metallopeptidase" evidence="1">
    <location>
        <begin position="17"/>
        <end position="224"/>
    </location>
</feature>
<dbReference type="PANTHER" id="PTHR30399">
    <property type="entry name" value="UNCHARACTERIZED PROTEIN YGJP"/>
    <property type="match status" value="1"/>
</dbReference>
<sequence length="232" mass="26770">MSQTDLEQYRVIRSGRRTLELRLTADGEVEVRAPWRVPDAEIAAFVASRGDWLRRARQRLATRQAPLELALETGAVHPFRGKPLVLELDCAPRASVQLEDGRLLIRAPDLSAAPVAALLQGWYRQQARHYYDAEIDRHFPWFAERGHARPVLRVKQMRSRWGSLSARGYINLSLTLIQLPAECLEYVVVHELCHLEHMNHGPGFYRLMTARLPDWQPRRHLLNHLPRIALAF</sequence>
<dbReference type="InterPro" id="IPR002725">
    <property type="entry name" value="YgjP-like_metallopeptidase"/>
</dbReference>
<protein>
    <submittedName>
        <fullName evidence="2">M48 family metallopeptidase</fullName>
    </submittedName>
</protein>
<dbReference type="Proteomes" id="UP001562065">
    <property type="component" value="Unassembled WGS sequence"/>
</dbReference>
<reference evidence="2 3" key="1">
    <citation type="submission" date="2024-07" db="EMBL/GenBank/DDBJ databases">
        <authorList>
            <person name="Ren Q."/>
        </authorList>
    </citation>
    <scope>NUCLEOTIDE SEQUENCE [LARGE SCALE GENOMIC DNA]</scope>
    <source>
        <strain evidence="2 3">REN37</strain>
    </source>
</reference>
<dbReference type="EMBL" id="JBGCUO010000001">
    <property type="protein sequence ID" value="MEY1660639.1"/>
    <property type="molecule type" value="Genomic_DNA"/>
</dbReference>
<dbReference type="CDD" id="cd07344">
    <property type="entry name" value="M48_yhfN_like"/>
    <property type="match status" value="1"/>
</dbReference>
<dbReference type="Gene3D" id="3.30.2010.10">
    <property type="entry name" value="Metalloproteases ('zincins'), catalytic domain"/>
    <property type="match status" value="1"/>
</dbReference>
<evidence type="ECO:0000313" key="3">
    <source>
        <dbReference type="Proteomes" id="UP001562065"/>
    </source>
</evidence>